<dbReference type="GO" id="GO:0006027">
    <property type="term" value="P:glycosaminoglycan catabolic process"/>
    <property type="evidence" value="ECO:0007669"/>
    <property type="project" value="TreeGrafter"/>
</dbReference>
<dbReference type="EMBL" id="PZQS01000004">
    <property type="protein sequence ID" value="PVD31661.1"/>
    <property type="molecule type" value="Genomic_DNA"/>
</dbReference>
<protein>
    <recommendedName>
        <fullName evidence="10">Sulfatase N-terminal domain-containing protein</fullName>
    </recommendedName>
</protein>
<dbReference type="SUPFAM" id="SSF53649">
    <property type="entry name" value="Alkaline phosphatase-like"/>
    <property type="match status" value="1"/>
</dbReference>
<keyword evidence="9" id="KW-1185">Reference proteome</keyword>
<comment type="similarity">
    <text evidence="2">Belongs to the sulfatase family.</text>
</comment>
<dbReference type="OrthoDB" id="10012954at2759"/>
<dbReference type="Pfam" id="PF16347">
    <property type="entry name" value="SGSH_C"/>
    <property type="match status" value="1"/>
</dbReference>
<evidence type="ECO:0000256" key="2">
    <source>
        <dbReference type="ARBA" id="ARBA00008779"/>
    </source>
</evidence>
<dbReference type="PANTHER" id="PTHR43108">
    <property type="entry name" value="N-ACETYLGLUCOSAMINE-6-SULFATASE FAMILY MEMBER"/>
    <property type="match status" value="1"/>
</dbReference>
<comment type="caution">
    <text evidence="8">The sequence shown here is derived from an EMBL/GenBank/DDBJ whole genome shotgun (WGS) entry which is preliminary data.</text>
</comment>
<feature type="domain" description="Sulfatase N-terminal" evidence="6">
    <location>
        <begin position="53"/>
        <end position="358"/>
    </location>
</feature>
<accession>A0A2T7PE17</accession>
<dbReference type="GO" id="GO:0016250">
    <property type="term" value="F:N-sulfoglucosamine sulfohydrolase activity"/>
    <property type="evidence" value="ECO:0007669"/>
    <property type="project" value="TreeGrafter"/>
</dbReference>
<dbReference type="PROSITE" id="PS00149">
    <property type="entry name" value="SULFATASE_2"/>
    <property type="match status" value="1"/>
</dbReference>
<dbReference type="Gene3D" id="3.40.720.10">
    <property type="entry name" value="Alkaline Phosphatase, subunit A"/>
    <property type="match status" value="1"/>
</dbReference>
<evidence type="ECO:0000313" key="9">
    <source>
        <dbReference type="Proteomes" id="UP000245119"/>
    </source>
</evidence>
<evidence type="ECO:0000259" key="7">
    <source>
        <dbReference type="Pfam" id="PF16347"/>
    </source>
</evidence>
<dbReference type="Proteomes" id="UP000245119">
    <property type="component" value="Linkage Group LG4"/>
</dbReference>
<dbReference type="InterPro" id="IPR000917">
    <property type="entry name" value="Sulfatase_N"/>
</dbReference>
<organism evidence="8 9">
    <name type="scientific">Pomacea canaliculata</name>
    <name type="common">Golden apple snail</name>
    <dbReference type="NCBI Taxonomy" id="400727"/>
    <lineage>
        <taxon>Eukaryota</taxon>
        <taxon>Metazoa</taxon>
        <taxon>Spiralia</taxon>
        <taxon>Lophotrochozoa</taxon>
        <taxon>Mollusca</taxon>
        <taxon>Gastropoda</taxon>
        <taxon>Caenogastropoda</taxon>
        <taxon>Architaenioglossa</taxon>
        <taxon>Ampullarioidea</taxon>
        <taxon>Ampullariidae</taxon>
        <taxon>Pomacea</taxon>
    </lineage>
</organism>
<dbReference type="Pfam" id="PF00884">
    <property type="entry name" value="Sulfatase"/>
    <property type="match status" value="1"/>
</dbReference>
<keyword evidence="4" id="KW-0378">Hydrolase</keyword>
<comment type="cofactor">
    <cofactor evidence="1">
        <name>Ca(2+)</name>
        <dbReference type="ChEBI" id="CHEBI:29108"/>
    </cofactor>
</comment>
<evidence type="ECO:0000313" key="8">
    <source>
        <dbReference type="EMBL" id="PVD31661.1"/>
    </source>
</evidence>
<keyword evidence="3" id="KW-0732">Signal</keyword>
<dbReference type="CDD" id="cd16027">
    <property type="entry name" value="SGSH"/>
    <property type="match status" value="1"/>
</dbReference>
<proteinExistence type="inferred from homology"/>
<evidence type="ECO:0000256" key="5">
    <source>
        <dbReference type="ARBA" id="ARBA00023180"/>
    </source>
</evidence>
<evidence type="ECO:0000256" key="4">
    <source>
        <dbReference type="ARBA" id="ARBA00022801"/>
    </source>
</evidence>
<name>A0A2T7PE17_POMCA</name>
<gene>
    <name evidence="8" type="ORF">C0Q70_07079</name>
</gene>
<evidence type="ECO:0000259" key="6">
    <source>
        <dbReference type="Pfam" id="PF00884"/>
    </source>
</evidence>
<feature type="domain" description="N-sulphoglucosamine sulphohydrolase C-terminal" evidence="7">
    <location>
        <begin position="451"/>
        <end position="499"/>
    </location>
</feature>
<dbReference type="GO" id="GO:0030200">
    <property type="term" value="P:heparan sulfate proteoglycan catabolic process"/>
    <property type="evidence" value="ECO:0007669"/>
    <property type="project" value="TreeGrafter"/>
</dbReference>
<evidence type="ECO:0000256" key="3">
    <source>
        <dbReference type="ARBA" id="ARBA00022729"/>
    </source>
</evidence>
<sequence>MFTLVINDAVTADAASSSAEPERVGRMIPSLYLVVMVMVLMTSADLATPTVKRNVLLIFGDDAGFQMGAYNNTDILTPNWDALAARSVVFRHGFTSVSSCSPSRSVLLTGQPQHQNGQYGLAQVPHHFSSFDDVQSLPVILSQNGVRTGIVGKKHVKPDSVYKFEFDASDEVYDLQQIGRNITFMKEKVQAFLSANDSRPFFLYVAFHDPHRNPDLAGTFGQFMERWGDGQTGHGLIPDWTPVQYDPEKVKVPYFLPDTNVTRQELANMYTTYSRMDQGIGLFMKELESAGYLNNTLVLYTSDNGIPYPNAKTNLYESGMGEPMMISNPFQQQHWGEYTDALASTMDFTPTILDWFGVNASTIKAKLSGKSLLPLTEEPDNITNYQTVFSSHNFHEVTMYYPMRVIRTPRYRLIHNINHRAPFGLATDLYQAPTFQQILNDTQEGHPSGWFKSLNSYYYRDQYELFDLQNDPEELQNVADDPSYQQVLQELSTQLLTWQKATSDTWRCMPSAILEGMTCDAAYNGE</sequence>
<evidence type="ECO:0008006" key="10">
    <source>
        <dbReference type="Google" id="ProtNLM"/>
    </source>
</evidence>
<dbReference type="STRING" id="400727.A0A2T7PE17"/>
<evidence type="ECO:0000256" key="1">
    <source>
        <dbReference type="ARBA" id="ARBA00001913"/>
    </source>
</evidence>
<keyword evidence="5" id="KW-0325">Glycoprotein</keyword>
<dbReference type="PROSITE" id="PS00523">
    <property type="entry name" value="SULFATASE_1"/>
    <property type="match status" value="1"/>
</dbReference>
<dbReference type="PANTHER" id="PTHR43108:SF6">
    <property type="entry name" value="N-SULPHOGLUCOSAMINE SULPHOHYDROLASE"/>
    <property type="match status" value="1"/>
</dbReference>
<dbReference type="InterPro" id="IPR024607">
    <property type="entry name" value="Sulfatase_CS"/>
</dbReference>
<dbReference type="InterPro" id="IPR017850">
    <property type="entry name" value="Alkaline_phosphatase_core_sf"/>
</dbReference>
<dbReference type="InterPro" id="IPR032506">
    <property type="entry name" value="SGSH_C"/>
</dbReference>
<reference evidence="8 9" key="1">
    <citation type="submission" date="2018-04" db="EMBL/GenBank/DDBJ databases">
        <title>The genome of golden apple snail Pomacea canaliculata provides insight into stress tolerance and invasive adaptation.</title>
        <authorList>
            <person name="Liu C."/>
            <person name="Liu B."/>
            <person name="Ren Y."/>
            <person name="Zhang Y."/>
            <person name="Wang H."/>
            <person name="Li S."/>
            <person name="Jiang F."/>
            <person name="Yin L."/>
            <person name="Zhang G."/>
            <person name="Qian W."/>
            <person name="Fan W."/>
        </authorList>
    </citation>
    <scope>NUCLEOTIDE SEQUENCE [LARGE SCALE GENOMIC DNA]</scope>
    <source>
        <strain evidence="8">SZHN2017</strain>
        <tissue evidence="8">Muscle</tissue>
    </source>
</reference>
<dbReference type="AlphaFoldDB" id="A0A2T7PE17"/>